<feature type="domain" description="PAS" evidence="8">
    <location>
        <begin position="31"/>
        <end position="78"/>
    </location>
</feature>
<dbReference type="InterPro" id="IPR004358">
    <property type="entry name" value="Sig_transdc_His_kin-like_C"/>
</dbReference>
<comment type="catalytic activity">
    <reaction evidence="1">
        <text>ATP + protein L-histidine = ADP + protein N-phospho-L-histidine.</text>
        <dbReference type="EC" id="2.7.13.3"/>
    </reaction>
</comment>
<dbReference type="InterPro" id="IPR035965">
    <property type="entry name" value="PAS-like_dom_sf"/>
</dbReference>
<evidence type="ECO:0000256" key="5">
    <source>
        <dbReference type="ARBA" id="ARBA00022777"/>
    </source>
</evidence>
<evidence type="ECO:0000259" key="7">
    <source>
        <dbReference type="PROSITE" id="PS50109"/>
    </source>
</evidence>
<dbReference type="CDD" id="cd00082">
    <property type="entry name" value="HisKA"/>
    <property type="match status" value="1"/>
</dbReference>
<dbReference type="Pfam" id="PF13426">
    <property type="entry name" value="PAS_9"/>
    <property type="match status" value="1"/>
</dbReference>
<organism evidence="10 11">
    <name type="scientific">Paramagnetospirillum magneticum (strain ATCC 700264 / AMB-1)</name>
    <name type="common">Magnetospirillum magneticum</name>
    <dbReference type="NCBI Taxonomy" id="342108"/>
    <lineage>
        <taxon>Bacteria</taxon>
        <taxon>Pseudomonadati</taxon>
        <taxon>Pseudomonadota</taxon>
        <taxon>Alphaproteobacteria</taxon>
        <taxon>Rhodospirillales</taxon>
        <taxon>Magnetospirillaceae</taxon>
        <taxon>Paramagnetospirillum</taxon>
    </lineage>
</organism>
<dbReference type="InterPro" id="IPR052162">
    <property type="entry name" value="Sensor_kinase/Photoreceptor"/>
</dbReference>
<feature type="compositionally biased region" description="Basic and acidic residues" evidence="6">
    <location>
        <begin position="11"/>
        <end position="20"/>
    </location>
</feature>
<dbReference type="GO" id="GO:0000155">
    <property type="term" value="F:phosphorelay sensor kinase activity"/>
    <property type="evidence" value="ECO:0007669"/>
    <property type="project" value="InterPro"/>
</dbReference>
<dbReference type="Gene3D" id="3.30.450.20">
    <property type="entry name" value="PAS domain"/>
    <property type="match status" value="1"/>
</dbReference>
<dbReference type="InterPro" id="IPR000700">
    <property type="entry name" value="PAS-assoc_C"/>
</dbReference>
<dbReference type="PANTHER" id="PTHR43304:SF1">
    <property type="entry name" value="PAC DOMAIN-CONTAINING PROTEIN"/>
    <property type="match status" value="1"/>
</dbReference>
<keyword evidence="4" id="KW-0808">Transferase</keyword>
<dbReference type="Gene3D" id="1.10.287.130">
    <property type="match status" value="1"/>
</dbReference>
<dbReference type="PRINTS" id="PR00344">
    <property type="entry name" value="BCTRLSENSOR"/>
</dbReference>
<feature type="domain" description="PAC" evidence="9">
    <location>
        <begin position="105"/>
        <end position="155"/>
    </location>
</feature>
<dbReference type="Gene3D" id="3.30.565.10">
    <property type="entry name" value="Histidine kinase-like ATPase, C-terminal domain"/>
    <property type="match status" value="1"/>
</dbReference>
<dbReference type="InterPro" id="IPR003594">
    <property type="entry name" value="HATPase_dom"/>
</dbReference>
<evidence type="ECO:0000313" key="11">
    <source>
        <dbReference type="Proteomes" id="UP000007058"/>
    </source>
</evidence>
<dbReference type="Pfam" id="PF02518">
    <property type="entry name" value="HATPase_c"/>
    <property type="match status" value="1"/>
</dbReference>
<dbReference type="InterPro" id="IPR001610">
    <property type="entry name" value="PAC"/>
</dbReference>
<dbReference type="Proteomes" id="UP000007058">
    <property type="component" value="Chromosome"/>
</dbReference>
<dbReference type="OrthoDB" id="9795133at2"/>
<gene>
    <name evidence="10" type="ordered locus">amb1252</name>
</gene>
<feature type="region of interest" description="Disordered" evidence="6">
    <location>
        <begin position="1"/>
        <end position="20"/>
    </location>
</feature>
<keyword evidence="3" id="KW-0597">Phosphoprotein</keyword>
<keyword evidence="5 10" id="KW-0418">Kinase</keyword>
<evidence type="ECO:0000313" key="10">
    <source>
        <dbReference type="EMBL" id="BAE50056.1"/>
    </source>
</evidence>
<dbReference type="PROSITE" id="PS50112">
    <property type="entry name" value="PAS"/>
    <property type="match status" value="1"/>
</dbReference>
<protein>
    <recommendedName>
        <fullName evidence="2">histidine kinase</fullName>
        <ecNumber evidence="2">2.7.13.3</ecNumber>
    </recommendedName>
</protein>
<dbReference type="InterPro" id="IPR036890">
    <property type="entry name" value="HATPase_C_sf"/>
</dbReference>
<evidence type="ECO:0000256" key="1">
    <source>
        <dbReference type="ARBA" id="ARBA00000085"/>
    </source>
</evidence>
<dbReference type="FunFam" id="3.30.565.10:FF:000006">
    <property type="entry name" value="Sensor histidine kinase WalK"/>
    <property type="match status" value="1"/>
</dbReference>
<dbReference type="PANTHER" id="PTHR43304">
    <property type="entry name" value="PHYTOCHROME-LIKE PROTEIN CPH1"/>
    <property type="match status" value="1"/>
</dbReference>
<feature type="domain" description="Histidine kinase" evidence="7">
    <location>
        <begin position="173"/>
        <end position="386"/>
    </location>
</feature>
<dbReference type="EMBL" id="AP007255">
    <property type="protein sequence ID" value="BAE50056.1"/>
    <property type="molecule type" value="Genomic_DNA"/>
</dbReference>
<dbReference type="SUPFAM" id="SSF55874">
    <property type="entry name" value="ATPase domain of HSP90 chaperone/DNA topoisomerase II/histidine kinase"/>
    <property type="match status" value="1"/>
</dbReference>
<evidence type="ECO:0000259" key="9">
    <source>
        <dbReference type="PROSITE" id="PS50113"/>
    </source>
</evidence>
<dbReference type="EC" id="2.7.13.3" evidence="2"/>
<reference evidence="10 11" key="1">
    <citation type="journal article" date="2005" name="DNA Res.">
        <title>Complete genome sequence of the facultative anaerobic magnetotactic bacterium Magnetospirillum sp. strain AMB-1.</title>
        <authorList>
            <person name="Matsunaga T."/>
            <person name="Okamura Y."/>
            <person name="Fukuda Y."/>
            <person name="Wahyudi A.T."/>
            <person name="Murase Y."/>
            <person name="Takeyama H."/>
        </authorList>
    </citation>
    <scope>NUCLEOTIDE SEQUENCE [LARGE SCALE GENOMIC DNA]</scope>
    <source>
        <strain evidence="11">ATCC 700264 / AMB-1</strain>
    </source>
</reference>
<dbReference type="InterPro" id="IPR036097">
    <property type="entry name" value="HisK_dim/P_sf"/>
</dbReference>
<dbReference type="CDD" id="cd00130">
    <property type="entry name" value="PAS"/>
    <property type="match status" value="1"/>
</dbReference>
<dbReference type="SMART" id="SM00086">
    <property type="entry name" value="PAC"/>
    <property type="match status" value="1"/>
</dbReference>
<keyword evidence="11" id="KW-1185">Reference proteome</keyword>
<dbReference type="InterPro" id="IPR003661">
    <property type="entry name" value="HisK_dim/P_dom"/>
</dbReference>
<dbReference type="HOGENOM" id="CLU_000445_114_71_5"/>
<evidence type="ECO:0000256" key="2">
    <source>
        <dbReference type="ARBA" id="ARBA00012438"/>
    </source>
</evidence>
<dbReference type="PROSITE" id="PS50113">
    <property type="entry name" value="PAC"/>
    <property type="match status" value="1"/>
</dbReference>
<dbReference type="PROSITE" id="PS50109">
    <property type="entry name" value="HIS_KIN"/>
    <property type="match status" value="1"/>
</dbReference>
<dbReference type="SMART" id="SM00388">
    <property type="entry name" value="HisKA"/>
    <property type="match status" value="1"/>
</dbReference>
<sequence length="386" mass="42820">MDVCNKVEAGGGERRGRDRRQSDIEAVLRRTEAKFSTVFRACPDLIAITARSSGRFIEVNDAFERIMGWSKSEVIGRTSADLETWESRDERDRMLAALGESSRLENFEVRFRRKSGEVFTALISLEATDLSGEPSLIFVARDISERKAEEMVLRRTAEELERSNMELERFAYVAAHDLLEPCRTICSFAQMLDRKYADILDDEGREYLDFLVGGALRMRELIQGVLGYSRAGVAAAQMVEVDLGRAAAEVVSDLGSALQARGGGVEVGPLPVVRGDPAQLRQLLGNLIGNGVKFHAEGTSPRVRVFCGNRDGEWCVTVEDNGIGIAPEYQDDIFGIFRRLHGPDRYSGTGIGLAVARRIVDAHGGRIWVESEPGWGARFRFTLPMV</sequence>
<dbReference type="NCBIfam" id="TIGR00229">
    <property type="entry name" value="sensory_box"/>
    <property type="match status" value="1"/>
</dbReference>
<dbReference type="InterPro" id="IPR000014">
    <property type="entry name" value="PAS"/>
</dbReference>
<evidence type="ECO:0000256" key="3">
    <source>
        <dbReference type="ARBA" id="ARBA00022553"/>
    </source>
</evidence>
<proteinExistence type="predicted"/>
<dbReference type="AlphaFoldDB" id="Q2W7W9"/>
<name>Q2W7W9_PARM1</name>
<evidence type="ECO:0000256" key="4">
    <source>
        <dbReference type="ARBA" id="ARBA00022679"/>
    </source>
</evidence>
<dbReference type="SUPFAM" id="SSF47384">
    <property type="entry name" value="Homodimeric domain of signal transducing histidine kinase"/>
    <property type="match status" value="1"/>
</dbReference>
<dbReference type="RefSeq" id="WP_011383664.1">
    <property type="nucleotide sequence ID" value="NC_007626.1"/>
</dbReference>
<evidence type="ECO:0000256" key="6">
    <source>
        <dbReference type="SAM" id="MobiDB-lite"/>
    </source>
</evidence>
<dbReference type="InterPro" id="IPR005467">
    <property type="entry name" value="His_kinase_dom"/>
</dbReference>
<accession>Q2W7W9</accession>
<dbReference type="Pfam" id="PF00512">
    <property type="entry name" value="HisKA"/>
    <property type="match status" value="1"/>
</dbReference>
<dbReference type="SUPFAM" id="SSF55785">
    <property type="entry name" value="PYP-like sensor domain (PAS domain)"/>
    <property type="match status" value="1"/>
</dbReference>
<dbReference type="SMART" id="SM00387">
    <property type="entry name" value="HATPase_c"/>
    <property type="match status" value="1"/>
</dbReference>
<dbReference type="STRING" id="342108.amb1252"/>
<evidence type="ECO:0000259" key="8">
    <source>
        <dbReference type="PROSITE" id="PS50112"/>
    </source>
</evidence>
<dbReference type="SMART" id="SM00091">
    <property type="entry name" value="PAS"/>
    <property type="match status" value="1"/>
</dbReference>
<dbReference type="KEGG" id="mag:amb1252"/>